<evidence type="ECO:0000313" key="3">
    <source>
        <dbReference type="Proteomes" id="UP000034075"/>
    </source>
</evidence>
<protein>
    <recommendedName>
        <fullName evidence="1">Nucleotidyl transferase domain-containing protein</fullName>
    </recommendedName>
</protein>
<accession>A0A0G0F183</accession>
<dbReference type="Pfam" id="PF00483">
    <property type="entry name" value="NTP_transferase"/>
    <property type="match status" value="1"/>
</dbReference>
<gene>
    <name evidence="2" type="ORF">US24_C0023G0003</name>
</gene>
<organism evidence="2 3">
    <name type="scientific">candidate division WS6 bacterium GW2011_GWC2_36_7</name>
    <dbReference type="NCBI Taxonomy" id="1619091"/>
    <lineage>
        <taxon>Bacteria</taxon>
        <taxon>Candidatus Dojkabacteria</taxon>
    </lineage>
</organism>
<dbReference type="Proteomes" id="UP000034075">
    <property type="component" value="Unassembled WGS sequence"/>
</dbReference>
<dbReference type="PANTHER" id="PTHR22572">
    <property type="entry name" value="SUGAR-1-PHOSPHATE GUANYL TRANSFERASE"/>
    <property type="match status" value="1"/>
</dbReference>
<dbReference type="SUPFAM" id="SSF53448">
    <property type="entry name" value="Nucleotide-diphospho-sugar transferases"/>
    <property type="match status" value="1"/>
</dbReference>
<proteinExistence type="predicted"/>
<name>A0A0G0F183_9BACT</name>
<evidence type="ECO:0000259" key="1">
    <source>
        <dbReference type="Pfam" id="PF00483"/>
    </source>
</evidence>
<dbReference type="AlphaFoldDB" id="A0A0G0F183"/>
<dbReference type="InterPro" id="IPR005835">
    <property type="entry name" value="NTP_transferase_dom"/>
</dbReference>
<dbReference type="InterPro" id="IPR029044">
    <property type="entry name" value="Nucleotide-diphossugar_trans"/>
</dbReference>
<comment type="caution">
    <text evidence="2">The sequence shown here is derived from an EMBL/GenBank/DDBJ whole genome shotgun (WGS) entry which is preliminary data.</text>
</comment>
<dbReference type="EMBL" id="LBSF01000023">
    <property type="protein sequence ID" value="KKQ11557.1"/>
    <property type="molecule type" value="Genomic_DNA"/>
</dbReference>
<dbReference type="Gene3D" id="3.90.550.10">
    <property type="entry name" value="Spore Coat Polysaccharide Biosynthesis Protein SpsA, Chain A"/>
    <property type="match status" value="1"/>
</dbReference>
<reference evidence="2 3" key="1">
    <citation type="journal article" date="2015" name="Nature">
        <title>rRNA introns, odd ribosomes, and small enigmatic genomes across a large radiation of phyla.</title>
        <authorList>
            <person name="Brown C.T."/>
            <person name="Hug L.A."/>
            <person name="Thomas B.C."/>
            <person name="Sharon I."/>
            <person name="Castelle C.J."/>
            <person name="Singh A."/>
            <person name="Wilkins M.J."/>
            <person name="Williams K.H."/>
            <person name="Banfield J.F."/>
        </authorList>
    </citation>
    <scope>NUCLEOTIDE SEQUENCE [LARGE SCALE GENOMIC DNA]</scope>
</reference>
<sequence>MLNSMLNNNYPDTKLVGYVFCSGLGTRLMPYTNEIPKPLLLKQQDQTFLEINIERLLNINVEHIFVNYSYAYEYFLETVQKYGDKVTLIYEEKPIGQGKAICNIVQNIKGYTLLYTVNGDTIAEYDNFDFINSMVQNKMDYLISSDYHVPVAANLIVDSENKLLGCKLNDKQYFYNKSFSGNTFKNSLGDYLFNINSLLDIYEEASRQDFLGIFGEDDLAEILIKNNKLVTVQDINVKSYYSVNTVEEYNNFINNNYAS</sequence>
<dbReference type="InterPro" id="IPR050486">
    <property type="entry name" value="Mannose-1P_guanyltransferase"/>
</dbReference>
<feature type="domain" description="Nucleotidyl transferase" evidence="1">
    <location>
        <begin position="21"/>
        <end position="139"/>
    </location>
</feature>
<evidence type="ECO:0000313" key="2">
    <source>
        <dbReference type="EMBL" id="KKQ11557.1"/>
    </source>
</evidence>